<keyword evidence="3" id="KW-1185">Reference proteome</keyword>
<dbReference type="Proteomes" id="UP000027466">
    <property type="component" value="Unassembled WGS sequence"/>
</dbReference>
<dbReference type="InterPro" id="IPR002347">
    <property type="entry name" value="SDR_fam"/>
</dbReference>
<organism evidence="2 3">
    <name type="scientific">Caballeronia glathei</name>
    <dbReference type="NCBI Taxonomy" id="60547"/>
    <lineage>
        <taxon>Bacteria</taxon>
        <taxon>Pseudomonadati</taxon>
        <taxon>Pseudomonadota</taxon>
        <taxon>Betaproteobacteria</taxon>
        <taxon>Burkholderiales</taxon>
        <taxon>Burkholderiaceae</taxon>
        <taxon>Caballeronia</taxon>
    </lineage>
</organism>
<gene>
    <name evidence="2" type="ORF">BG61_33340</name>
</gene>
<comment type="caution">
    <text evidence="2">The sequence shown here is derived from an EMBL/GenBank/DDBJ whole genome shotgun (WGS) entry which is preliminary data.</text>
</comment>
<dbReference type="STRING" id="60547.GCA_000751215_01793"/>
<dbReference type="PANTHER" id="PTHR45024:SF3">
    <property type="entry name" value="BLL2957 PROTEIN"/>
    <property type="match status" value="1"/>
</dbReference>
<evidence type="ECO:0000313" key="3">
    <source>
        <dbReference type="Proteomes" id="UP000027466"/>
    </source>
</evidence>
<dbReference type="PRINTS" id="PR00081">
    <property type="entry name" value="GDHRDH"/>
</dbReference>
<dbReference type="PRINTS" id="PR00080">
    <property type="entry name" value="SDRFAMILY"/>
</dbReference>
<dbReference type="EMBL" id="JFHC01000061">
    <property type="protein sequence ID" value="KDR39323.1"/>
    <property type="molecule type" value="Genomic_DNA"/>
</dbReference>
<dbReference type="SUPFAM" id="SSF51735">
    <property type="entry name" value="NAD(P)-binding Rossmann-fold domains"/>
    <property type="match status" value="1"/>
</dbReference>
<protein>
    <submittedName>
        <fullName evidence="2">3-hydroxyacyl-CoA dehydrogenase</fullName>
    </submittedName>
</protein>
<proteinExistence type="predicted"/>
<sequence>MTNRDLMAGKVAVVTGAGGGIGRDIALLMARYGARVLVNDIGASLDGAGRDATPGARVASEIIEAGGEAAVNTESVAEAGAGGRIVSHALDVFGRIDCVVNNAGILRDRFFHKMSDEEWDAVLKVHLYGTFGLSRAAAPHFKEQGSGAFVHMTSTSGLIGNHAQANYNAAKMGIAGLSKSIALDLEKFNVRSNCIAPFAWSRMVSSIPTDTPEQAARVEKIKQMTPAKIAPLAVYLASDAARDVNGQIFTVRNNEIFLMSQPRPVRSVHRSEGWSPESIAAHGMPALKASFVPMERSGDVFSWDPA</sequence>
<evidence type="ECO:0000313" key="2">
    <source>
        <dbReference type="EMBL" id="KDR39323.1"/>
    </source>
</evidence>
<feature type="domain" description="Ketoreductase" evidence="1">
    <location>
        <begin position="10"/>
        <end position="203"/>
    </location>
</feature>
<dbReference type="PANTHER" id="PTHR45024">
    <property type="entry name" value="DEHYDROGENASES, SHORT CHAIN"/>
    <property type="match status" value="1"/>
</dbReference>
<dbReference type="InterPro" id="IPR057326">
    <property type="entry name" value="KR_dom"/>
</dbReference>
<reference evidence="2 3" key="1">
    <citation type="submission" date="2014-03" db="EMBL/GenBank/DDBJ databases">
        <title>Draft Genome Sequences of Four Burkholderia Strains.</title>
        <authorList>
            <person name="Liu X.Y."/>
            <person name="Li C.X."/>
            <person name="Xu J.H."/>
        </authorList>
    </citation>
    <scope>NUCLEOTIDE SEQUENCE [LARGE SCALE GENOMIC DNA]</scope>
    <source>
        <strain evidence="2 3">DSM 50014</strain>
    </source>
</reference>
<dbReference type="SMART" id="SM00822">
    <property type="entry name" value="PKS_KR"/>
    <property type="match status" value="1"/>
</dbReference>
<name>A0A069PF67_9BURK</name>
<dbReference type="InterPro" id="IPR020904">
    <property type="entry name" value="Sc_DH/Rdtase_CS"/>
</dbReference>
<dbReference type="Pfam" id="PF13561">
    <property type="entry name" value="adh_short_C2"/>
    <property type="match status" value="1"/>
</dbReference>
<dbReference type="InterPro" id="IPR036291">
    <property type="entry name" value="NAD(P)-bd_dom_sf"/>
</dbReference>
<accession>A0A069PF67</accession>
<dbReference type="RefSeq" id="WP_035928758.1">
    <property type="nucleotide sequence ID" value="NZ_CADFFX010000014.1"/>
</dbReference>
<dbReference type="AlphaFoldDB" id="A0A069PF67"/>
<evidence type="ECO:0000259" key="1">
    <source>
        <dbReference type="SMART" id="SM00822"/>
    </source>
</evidence>
<dbReference type="Gene3D" id="3.40.50.720">
    <property type="entry name" value="NAD(P)-binding Rossmann-like Domain"/>
    <property type="match status" value="1"/>
</dbReference>
<dbReference type="PROSITE" id="PS00061">
    <property type="entry name" value="ADH_SHORT"/>
    <property type="match status" value="1"/>
</dbReference>
<dbReference type="InterPro" id="IPR051687">
    <property type="entry name" value="Peroxisomal_Beta-Oxidation"/>
</dbReference>